<dbReference type="GO" id="GO:0009570">
    <property type="term" value="C:chloroplast stroma"/>
    <property type="evidence" value="ECO:0007669"/>
    <property type="project" value="TreeGrafter"/>
</dbReference>
<dbReference type="EMBL" id="SDMP01000005">
    <property type="protein sequence ID" value="RYR59565.1"/>
    <property type="molecule type" value="Genomic_DNA"/>
</dbReference>
<keyword evidence="4" id="KW-0342">GTP-binding</keyword>
<dbReference type="GO" id="GO:0003924">
    <property type="term" value="F:GTPase activity"/>
    <property type="evidence" value="ECO:0007669"/>
    <property type="project" value="InterPro"/>
</dbReference>
<feature type="domain" description="Glucose-6-phosphate dehydrogenase NAD-binding" evidence="6">
    <location>
        <begin position="25"/>
        <end position="130"/>
    </location>
</feature>
<evidence type="ECO:0000256" key="1">
    <source>
        <dbReference type="ARBA" id="ARBA00022526"/>
    </source>
</evidence>
<name>A0A445D8R8_ARAHY</name>
<organism evidence="7 8">
    <name type="scientific">Arachis hypogaea</name>
    <name type="common">Peanut</name>
    <dbReference type="NCBI Taxonomy" id="3818"/>
    <lineage>
        <taxon>Eukaryota</taxon>
        <taxon>Viridiplantae</taxon>
        <taxon>Streptophyta</taxon>
        <taxon>Embryophyta</taxon>
        <taxon>Tracheophyta</taxon>
        <taxon>Spermatophyta</taxon>
        <taxon>Magnoliopsida</taxon>
        <taxon>eudicotyledons</taxon>
        <taxon>Gunneridae</taxon>
        <taxon>Pentapetalae</taxon>
        <taxon>rosids</taxon>
        <taxon>fabids</taxon>
        <taxon>Fabales</taxon>
        <taxon>Fabaceae</taxon>
        <taxon>Papilionoideae</taxon>
        <taxon>50 kb inversion clade</taxon>
        <taxon>dalbergioids sensu lato</taxon>
        <taxon>Dalbergieae</taxon>
        <taxon>Pterocarpus clade</taxon>
        <taxon>Arachis</taxon>
    </lineage>
</organism>
<dbReference type="InterPro" id="IPR036291">
    <property type="entry name" value="NAD(P)-bd_dom_sf"/>
</dbReference>
<evidence type="ECO:0000259" key="6">
    <source>
        <dbReference type="Pfam" id="PF00479"/>
    </source>
</evidence>
<dbReference type="GO" id="GO:0004345">
    <property type="term" value="F:glucose-6-phosphate dehydrogenase activity"/>
    <property type="evidence" value="ECO:0007669"/>
    <property type="project" value="TreeGrafter"/>
</dbReference>
<sequence>MKLAENLWEKALNWNLILRLSRENCGEKMDEFLKRCFYHSGQYDSQENFATLDKKLKEHENGKASNRLFYLSIPPNIFIDAVKCASSSASSGNGWTRVIVEKPFGRDSESSAALTKSLKQYLREDQIFRLFWQIWDTTGQERFNSLGAAFYRGADCCVLVYDVNAHNTFDTLNNWHDEFIKQADLNDHKAFPFVLLGNKVDVDGGNSRKVLKRVWAFEINMHSFEVEISFNLLQVTEKKAREWCASRGNLPYFCLIDTCVLIFLSLA</sequence>
<dbReference type="InterPro" id="IPR006689">
    <property type="entry name" value="Small_GTPase_ARF/SAR"/>
</dbReference>
<dbReference type="PROSITE" id="PS51419">
    <property type="entry name" value="RAB"/>
    <property type="match status" value="1"/>
</dbReference>
<evidence type="ECO:0000256" key="4">
    <source>
        <dbReference type="ARBA" id="ARBA00023134"/>
    </source>
</evidence>
<keyword evidence="1" id="KW-0313">Glucose metabolism</keyword>
<dbReference type="InterPro" id="IPR027417">
    <property type="entry name" value="P-loop_NTPase"/>
</dbReference>
<dbReference type="PRINTS" id="PR00449">
    <property type="entry name" value="RASTRNSFRMNG"/>
</dbReference>
<dbReference type="Proteomes" id="UP000289738">
    <property type="component" value="Chromosome A05"/>
</dbReference>
<dbReference type="GO" id="GO:0005525">
    <property type="term" value="F:GTP binding"/>
    <property type="evidence" value="ECO:0007669"/>
    <property type="project" value="InterPro"/>
</dbReference>
<proteinExistence type="predicted"/>
<dbReference type="AlphaFoldDB" id="A0A445D8R8"/>
<keyword evidence="8" id="KW-1185">Reference proteome</keyword>
<keyword evidence="2" id="KW-0547">Nucleotide-binding</keyword>
<dbReference type="PANTHER" id="PTHR23429">
    <property type="entry name" value="GLUCOSE-6-PHOSPHATE 1-DEHYDROGENASE G6PD"/>
    <property type="match status" value="1"/>
</dbReference>
<dbReference type="GO" id="GO:0006006">
    <property type="term" value="P:glucose metabolic process"/>
    <property type="evidence" value="ECO:0007669"/>
    <property type="project" value="UniProtKB-KW"/>
</dbReference>
<dbReference type="SMART" id="SM00175">
    <property type="entry name" value="RAB"/>
    <property type="match status" value="1"/>
</dbReference>
<dbReference type="SUPFAM" id="SSF51735">
    <property type="entry name" value="NAD(P)-binding Rossmann-fold domains"/>
    <property type="match status" value="1"/>
</dbReference>
<evidence type="ECO:0000256" key="2">
    <source>
        <dbReference type="ARBA" id="ARBA00022741"/>
    </source>
</evidence>
<accession>A0A445D8R8</accession>
<gene>
    <name evidence="7" type="ORF">Ahy_A05g025463</name>
</gene>
<dbReference type="Pfam" id="PF00025">
    <property type="entry name" value="Arf"/>
    <property type="match status" value="1"/>
</dbReference>
<evidence type="ECO:0000256" key="5">
    <source>
        <dbReference type="ARBA" id="ARBA00023277"/>
    </source>
</evidence>
<reference evidence="7 8" key="1">
    <citation type="submission" date="2019-01" db="EMBL/GenBank/DDBJ databases">
        <title>Sequencing of cultivated peanut Arachis hypogaea provides insights into genome evolution and oil improvement.</title>
        <authorList>
            <person name="Chen X."/>
        </authorList>
    </citation>
    <scope>NUCLEOTIDE SEQUENCE [LARGE SCALE GENOMIC DNA]</scope>
    <source>
        <strain evidence="8">cv. Fuhuasheng</strain>
        <tissue evidence="7">Leaves</tissue>
    </source>
</reference>
<comment type="caution">
    <text evidence="7">The sequence shown here is derived from an EMBL/GenBank/DDBJ whole genome shotgun (WGS) entry which is preliminary data.</text>
</comment>
<dbReference type="Gene3D" id="3.40.50.720">
    <property type="entry name" value="NAD(P)-binding Rossmann-like Domain"/>
    <property type="match status" value="1"/>
</dbReference>
<evidence type="ECO:0000313" key="8">
    <source>
        <dbReference type="Proteomes" id="UP000289738"/>
    </source>
</evidence>
<dbReference type="GO" id="GO:0009051">
    <property type="term" value="P:pentose-phosphate shunt, oxidative branch"/>
    <property type="evidence" value="ECO:0007669"/>
    <property type="project" value="TreeGrafter"/>
</dbReference>
<keyword evidence="5" id="KW-0119">Carbohydrate metabolism</keyword>
<dbReference type="SUPFAM" id="SSF52540">
    <property type="entry name" value="P-loop containing nucleoside triphosphate hydrolases"/>
    <property type="match status" value="1"/>
</dbReference>
<protein>
    <recommendedName>
        <fullName evidence="6">Glucose-6-phosphate dehydrogenase NAD-binding domain-containing protein</fullName>
    </recommendedName>
</protein>
<dbReference type="GO" id="GO:0050661">
    <property type="term" value="F:NADP binding"/>
    <property type="evidence" value="ECO:0007669"/>
    <property type="project" value="InterPro"/>
</dbReference>
<evidence type="ECO:0000256" key="3">
    <source>
        <dbReference type="ARBA" id="ARBA00022857"/>
    </source>
</evidence>
<dbReference type="Gene3D" id="3.40.50.300">
    <property type="entry name" value="P-loop containing nucleotide triphosphate hydrolases"/>
    <property type="match status" value="1"/>
</dbReference>
<dbReference type="Pfam" id="PF00479">
    <property type="entry name" value="G6PD_N"/>
    <property type="match status" value="1"/>
</dbReference>
<evidence type="ECO:0000313" key="7">
    <source>
        <dbReference type="EMBL" id="RYR59565.1"/>
    </source>
</evidence>
<dbReference type="PANTHER" id="PTHR23429:SF11">
    <property type="entry name" value="GLUCOSE-6-PHOSPHATE 1-DEHYDROGENASE 2, CHLOROPLASTIC"/>
    <property type="match status" value="1"/>
</dbReference>
<dbReference type="InterPro" id="IPR001282">
    <property type="entry name" value="G6P_DH"/>
</dbReference>
<dbReference type="InterPro" id="IPR022674">
    <property type="entry name" value="G6P_DH_NAD-bd"/>
</dbReference>
<keyword evidence="3" id="KW-0521">NADP</keyword>